<comment type="caution">
    <text evidence="2">The sequence shown here is derived from an EMBL/GenBank/DDBJ whole genome shotgun (WGS) entry which is preliminary data.</text>
</comment>
<reference evidence="3" key="1">
    <citation type="journal article" date="2019" name="Int. J. Syst. Evol. Microbiol.">
        <title>The Global Catalogue of Microorganisms (GCM) 10K type strain sequencing project: providing services to taxonomists for standard genome sequencing and annotation.</title>
        <authorList>
            <consortium name="The Broad Institute Genomics Platform"/>
            <consortium name="The Broad Institute Genome Sequencing Center for Infectious Disease"/>
            <person name="Wu L."/>
            <person name="Ma J."/>
        </authorList>
    </citation>
    <scope>NUCLEOTIDE SEQUENCE [LARGE SCALE GENOMIC DNA]</scope>
    <source>
        <strain evidence="3">CGMCC 1.8957</strain>
    </source>
</reference>
<feature type="chain" id="PRO_5046888758" description="DUF2141 domain-containing protein" evidence="1">
    <location>
        <begin position="24"/>
        <end position="151"/>
    </location>
</feature>
<evidence type="ECO:0000256" key="1">
    <source>
        <dbReference type="SAM" id="SignalP"/>
    </source>
</evidence>
<gene>
    <name evidence="2" type="ORF">GCM10008023_09290</name>
</gene>
<organism evidence="2 3">
    <name type="scientific">Sphingomonas glacialis</name>
    <dbReference type="NCBI Taxonomy" id="658225"/>
    <lineage>
        <taxon>Bacteria</taxon>
        <taxon>Pseudomonadati</taxon>
        <taxon>Pseudomonadota</taxon>
        <taxon>Alphaproteobacteria</taxon>
        <taxon>Sphingomonadales</taxon>
        <taxon>Sphingomonadaceae</taxon>
        <taxon>Sphingomonas</taxon>
    </lineage>
</organism>
<keyword evidence="3" id="KW-1185">Reference proteome</keyword>
<dbReference type="InterPro" id="IPR018673">
    <property type="entry name" value="DUF2141"/>
</dbReference>
<evidence type="ECO:0000313" key="2">
    <source>
        <dbReference type="EMBL" id="GHH10904.1"/>
    </source>
</evidence>
<dbReference type="RefSeq" id="WP_189675278.1">
    <property type="nucleotide sequence ID" value="NZ_BNAQ01000001.1"/>
</dbReference>
<dbReference type="EMBL" id="BNAQ01000001">
    <property type="protein sequence ID" value="GHH10904.1"/>
    <property type="molecule type" value="Genomic_DNA"/>
</dbReference>
<proteinExistence type="predicted"/>
<protein>
    <recommendedName>
        <fullName evidence="4">DUF2141 domain-containing protein</fullName>
    </recommendedName>
</protein>
<name>A0ABQ3LDD3_9SPHN</name>
<dbReference type="Pfam" id="PF09912">
    <property type="entry name" value="DUF2141"/>
    <property type="match status" value="1"/>
</dbReference>
<dbReference type="Proteomes" id="UP000652430">
    <property type="component" value="Unassembled WGS sequence"/>
</dbReference>
<evidence type="ECO:0000313" key="3">
    <source>
        <dbReference type="Proteomes" id="UP000652430"/>
    </source>
</evidence>
<evidence type="ECO:0008006" key="4">
    <source>
        <dbReference type="Google" id="ProtNLM"/>
    </source>
</evidence>
<sequence>MKMKNFALLAVAAATATAPCTGAAQEPARSSIVVTISNLKTGSGQMHCTLFRSAQGFPRQPELAAKRIIGTLSGRTATCVFQGVETGPAAITAFHDENSNQKLDMTLGVLPKEGLGWSNNLKVWMKPPDFAQARFMVGNDPTYIQIRLNQR</sequence>
<feature type="signal peptide" evidence="1">
    <location>
        <begin position="1"/>
        <end position="23"/>
    </location>
</feature>
<accession>A0ABQ3LDD3</accession>
<keyword evidence="1" id="KW-0732">Signal</keyword>